<reference evidence="2" key="2">
    <citation type="submission" date="2020-11" db="EMBL/GenBank/DDBJ databases">
        <authorList>
            <person name="McCartney M.A."/>
            <person name="Auch B."/>
            <person name="Kono T."/>
            <person name="Mallez S."/>
            <person name="Becker A."/>
            <person name="Gohl D.M."/>
            <person name="Silverstein K.A.T."/>
            <person name="Koren S."/>
            <person name="Bechman K.B."/>
            <person name="Herman A."/>
            <person name="Abrahante J.E."/>
            <person name="Garbe J."/>
        </authorList>
    </citation>
    <scope>NUCLEOTIDE SEQUENCE</scope>
    <source>
        <strain evidence="2">Duluth1</strain>
        <tissue evidence="2">Whole animal</tissue>
    </source>
</reference>
<name>A0A9D4FDL4_DREPO</name>
<feature type="region of interest" description="Disordered" evidence="1">
    <location>
        <begin position="75"/>
        <end position="113"/>
    </location>
</feature>
<evidence type="ECO:0000313" key="2">
    <source>
        <dbReference type="EMBL" id="KAH3794700.1"/>
    </source>
</evidence>
<protein>
    <submittedName>
        <fullName evidence="2">Uncharacterized protein</fullName>
    </submittedName>
</protein>
<reference evidence="2" key="1">
    <citation type="journal article" date="2019" name="bioRxiv">
        <title>The Genome of the Zebra Mussel, Dreissena polymorpha: A Resource for Invasive Species Research.</title>
        <authorList>
            <person name="McCartney M.A."/>
            <person name="Auch B."/>
            <person name="Kono T."/>
            <person name="Mallez S."/>
            <person name="Zhang Y."/>
            <person name="Obille A."/>
            <person name="Becker A."/>
            <person name="Abrahante J.E."/>
            <person name="Garbe J."/>
            <person name="Badalamenti J.P."/>
            <person name="Herman A."/>
            <person name="Mangelson H."/>
            <person name="Liachko I."/>
            <person name="Sullivan S."/>
            <person name="Sone E.D."/>
            <person name="Koren S."/>
            <person name="Silverstein K.A.T."/>
            <person name="Beckman K.B."/>
            <person name="Gohl D.M."/>
        </authorList>
    </citation>
    <scope>NUCLEOTIDE SEQUENCE</scope>
    <source>
        <strain evidence="2">Duluth1</strain>
        <tissue evidence="2">Whole animal</tissue>
    </source>
</reference>
<proteinExistence type="predicted"/>
<organism evidence="2 3">
    <name type="scientific">Dreissena polymorpha</name>
    <name type="common">Zebra mussel</name>
    <name type="synonym">Mytilus polymorpha</name>
    <dbReference type="NCBI Taxonomy" id="45954"/>
    <lineage>
        <taxon>Eukaryota</taxon>
        <taxon>Metazoa</taxon>
        <taxon>Spiralia</taxon>
        <taxon>Lophotrochozoa</taxon>
        <taxon>Mollusca</taxon>
        <taxon>Bivalvia</taxon>
        <taxon>Autobranchia</taxon>
        <taxon>Heteroconchia</taxon>
        <taxon>Euheterodonta</taxon>
        <taxon>Imparidentia</taxon>
        <taxon>Neoheterodontei</taxon>
        <taxon>Myida</taxon>
        <taxon>Dreissenoidea</taxon>
        <taxon>Dreissenidae</taxon>
        <taxon>Dreissena</taxon>
    </lineage>
</organism>
<dbReference type="AlphaFoldDB" id="A0A9D4FDL4"/>
<comment type="caution">
    <text evidence="2">The sequence shown here is derived from an EMBL/GenBank/DDBJ whole genome shotgun (WGS) entry which is preliminary data.</text>
</comment>
<sequence>MTSLEILDGNSQELEVFEDLERPCWPHQPTVCNVCVCGGGKSTPASTATSVIGPQNTSLSLYSCSVLPATRSMDGNRFCGPPKEGAPLTGHAPATGSRQQVIHLSKGHPSICD</sequence>
<evidence type="ECO:0000256" key="1">
    <source>
        <dbReference type="SAM" id="MobiDB-lite"/>
    </source>
</evidence>
<accession>A0A9D4FDL4</accession>
<keyword evidence="3" id="KW-1185">Reference proteome</keyword>
<evidence type="ECO:0000313" key="3">
    <source>
        <dbReference type="Proteomes" id="UP000828390"/>
    </source>
</evidence>
<gene>
    <name evidence="2" type="ORF">DPMN_148238</name>
</gene>
<dbReference type="Proteomes" id="UP000828390">
    <property type="component" value="Unassembled WGS sequence"/>
</dbReference>
<dbReference type="EMBL" id="JAIWYP010000007">
    <property type="protein sequence ID" value="KAH3794700.1"/>
    <property type="molecule type" value="Genomic_DNA"/>
</dbReference>